<keyword evidence="1" id="KW-0547">Nucleotide-binding</keyword>
<sequence length="77" mass="8947">MHYALKFLPLEEERKAKGETQTKPEEMWVIFISNSQLDQPRRIIIDGIDIAKLPLDLLRSRLSIILQDPILFSGSIR</sequence>
<accession>A0AAW1BD44</accession>
<keyword evidence="2" id="KW-0067">ATP-binding</keyword>
<keyword evidence="4" id="KW-1185">Reference proteome</keyword>
<comment type="caution">
    <text evidence="3">The sequence shown here is derived from an EMBL/GenBank/DDBJ whole genome shotgun (WGS) entry which is preliminary data.</text>
</comment>
<gene>
    <name evidence="3" type="ORF">NXF25_013190</name>
</gene>
<dbReference type="AlphaFoldDB" id="A0AAW1BD44"/>
<dbReference type="InterPro" id="IPR050173">
    <property type="entry name" value="ABC_transporter_C-like"/>
</dbReference>
<dbReference type="PANTHER" id="PTHR24223:SF187">
    <property type="entry name" value="ATP-BINDING CASSETTE SUB-FAMILY C MEMBER 8"/>
    <property type="match status" value="1"/>
</dbReference>
<name>A0AAW1BD44_CROAD</name>
<dbReference type="Gene3D" id="3.40.50.300">
    <property type="entry name" value="P-loop containing nucleotide triphosphate hydrolases"/>
    <property type="match status" value="1"/>
</dbReference>
<proteinExistence type="predicted"/>
<evidence type="ECO:0000256" key="2">
    <source>
        <dbReference type="ARBA" id="ARBA00022840"/>
    </source>
</evidence>
<organism evidence="3 4">
    <name type="scientific">Crotalus adamanteus</name>
    <name type="common">Eastern diamondback rattlesnake</name>
    <dbReference type="NCBI Taxonomy" id="8729"/>
    <lineage>
        <taxon>Eukaryota</taxon>
        <taxon>Metazoa</taxon>
        <taxon>Chordata</taxon>
        <taxon>Craniata</taxon>
        <taxon>Vertebrata</taxon>
        <taxon>Euteleostomi</taxon>
        <taxon>Lepidosauria</taxon>
        <taxon>Squamata</taxon>
        <taxon>Bifurcata</taxon>
        <taxon>Unidentata</taxon>
        <taxon>Episquamata</taxon>
        <taxon>Toxicofera</taxon>
        <taxon>Serpentes</taxon>
        <taxon>Colubroidea</taxon>
        <taxon>Viperidae</taxon>
        <taxon>Crotalinae</taxon>
        <taxon>Crotalus</taxon>
    </lineage>
</organism>
<dbReference type="GO" id="GO:0042626">
    <property type="term" value="F:ATPase-coupled transmembrane transporter activity"/>
    <property type="evidence" value="ECO:0007669"/>
    <property type="project" value="TreeGrafter"/>
</dbReference>
<dbReference type="Proteomes" id="UP001474421">
    <property type="component" value="Unassembled WGS sequence"/>
</dbReference>
<evidence type="ECO:0000256" key="1">
    <source>
        <dbReference type="ARBA" id="ARBA00022741"/>
    </source>
</evidence>
<dbReference type="GO" id="GO:0016020">
    <property type="term" value="C:membrane"/>
    <property type="evidence" value="ECO:0007669"/>
    <property type="project" value="TreeGrafter"/>
</dbReference>
<dbReference type="EMBL" id="JAOTOJ010000006">
    <property type="protein sequence ID" value="KAK9400171.1"/>
    <property type="molecule type" value="Genomic_DNA"/>
</dbReference>
<reference evidence="3 4" key="1">
    <citation type="journal article" date="2024" name="Proc. Natl. Acad. Sci. U.S.A.">
        <title>The genetic regulatory architecture and epigenomic basis for age-related changes in rattlesnake venom.</title>
        <authorList>
            <person name="Hogan M.P."/>
            <person name="Holding M.L."/>
            <person name="Nystrom G.S."/>
            <person name="Colston T.J."/>
            <person name="Bartlett D.A."/>
            <person name="Mason A.J."/>
            <person name="Ellsworth S.A."/>
            <person name="Rautsaw R.M."/>
            <person name="Lawrence K.C."/>
            <person name="Strickland J.L."/>
            <person name="He B."/>
            <person name="Fraser P."/>
            <person name="Margres M.J."/>
            <person name="Gilbert D.M."/>
            <person name="Gibbs H.L."/>
            <person name="Parkinson C.L."/>
            <person name="Rokyta D.R."/>
        </authorList>
    </citation>
    <scope>NUCLEOTIDE SEQUENCE [LARGE SCALE GENOMIC DNA]</scope>
    <source>
        <strain evidence="3">DRR0105</strain>
    </source>
</reference>
<dbReference type="PANTHER" id="PTHR24223">
    <property type="entry name" value="ATP-BINDING CASSETTE SUB-FAMILY C"/>
    <property type="match status" value="1"/>
</dbReference>
<dbReference type="InterPro" id="IPR027417">
    <property type="entry name" value="P-loop_NTPase"/>
</dbReference>
<evidence type="ECO:0000313" key="3">
    <source>
        <dbReference type="EMBL" id="KAK9400171.1"/>
    </source>
</evidence>
<protein>
    <submittedName>
        <fullName evidence="3">Uncharacterized protein</fullName>
    </submittedName>
</protein>
<dbReference type="GO" id="GO:0005524">
    <property type="term" value="F:ATP binding"/>
    <property type="evidence" value="ECO:0007669"/>
    <property type="project" value="UniProtKB-KW"/>
</dbReference>
<evidence type="ECO:0000313" key="4">
    <source>
        <dbReference type="Proteomes" id="UP001474421"/>
    </source>
</evidence>